<gene>
    <name evidence="2" type="ORF">PMACD_LOCUS8559</name>
</gene>
<feature type="region of interest" description="Disordered" evidence="1">
    <location>
        <begin position="80"/>
        <end position="102"/>
    </location>
</feature>
<dbReference type="OrthoDB" id="410651at2759"/>
<dbReference type="Proteomes" id="UP000663880">
    <property type="component" value="Unassembled WGS sequence"/>
</dbReference>
<name>A0A821TB93_9NEOP</name>
<protein>
    <submittedName>
        <fullName evidence="2">Uncharacterized protein</fullName>
    </submittedName>
</protein>
<feature type="compositionally biased region" description="Polar residues" evidence="1">
    <location>
        <begin position="426"/>
        <end position="437"/>
    </location>
</feature>
<feature type="region of interest" description="Disordered" evidence="1">
    <location>
        <begin position="256"/>
        <end position="285"/>
    </location>
</feature>
<feature type="region of interest" description="Disordered" evidence="1">
    <location>
        <begin position="512"/>
        <end position="545"/>
    </location>
</feature>
<dbReference type="AlphaFoldDB" id="A0A821TB93"/>
<evidence type="ECO:0000313" key="2">
    <source>
        <dbReference type="EMBL" id="CAF4868582.1"/>
    </source>
</evidence>
<organism evidence="2 3">
    <name type="scientific">Pieris macdunnoughi</name>
    <dbReference type="NCBI Taxonomy" id="345717"/>
    <lineage>
        <taxon>Eukaryota</taxon>
        <taxon>Metazoa</taxon>
        <taxon>Ecdysozoa</taxon>
        <taxon>Arthropoda</taxon>
        <taxon>Hexapoda</taxon>
        <taxon>Insecta</taxon>
        <taxon>Pterygota</taxon>
        <taxon>Neoptera</taxon>
        <taxon>Endopterygota</taxon>
        <taxon>Lepidoptera</taxon>
        <taxon>Glossata</taxon>
        <taxon>Ditrysia</taxon>
        <taxon>Papilionoidea</taxon>
        <taxon>Pieridae</taxon>
        <taxon>Pierinae</taxon>
        <taxon>Pieris</taxon>
    </lineage>
</organism>
<accession>A0A821TB93</accession>
<proteinExistence type="predicted"/>
<sequence>MVSGNVNTPATVKEYDKTPVLNKSTSKRKYDTSEGLSAKIKKEIKSGLPQKELSFTPMKMGITERKRLRLSMVDVKNTAITPDFSSNKNSESSSSEDILTSSEQLFNPHDTIDLSSDMKQTDKDYVRISKQEYEEIKSRVSAIETRLSREFTDVIPKVQPLQQVQNVYEQTLEDVAMLNCPGSEHLARRLSKELKIRPKEEAKIIRSPSARKIGSIRRRSKENLTKIVRHKSWNVSTHQGMDRFYPYVGLNQRESTAKHSIESKESDWEENVSETSSHNVSSSSQKYHMRKRISLTTDYGSERITTKSRCLLPRRSLNVIFTSPDNRNTISPNGKNNYRSSHSQNKYVSKEPIQHKWKSAAAFFMDKTGELEGNGTSGRPSVNKLRKQNAGAVLAKAKLFESSQSDKSSERSENTQKSVFARKPRIQSQVKPQKTMTTNSDLETKMIFKSNTNKEYLQTYRQYNPNLVKSKEELNSRLIRATPVKKVVSPQKTSHTPILKKTLCTPRSLRTPANYSEQKKFNTPLKGVHISPKRRSPRQRLNRLI</sequence>
<feature type="compositionally biased region" description="Basic residues" evidence="1">
    <location>
        <begin position="531"/>
        <end position="545"/>
    </location>
</feature>
<feature type="region of interest" description="Disordered" evidence="1">
    <location>
        <begin position="401"/>
        <end position="437"/>
    </location>
</feature>
<evidence type="ECO:0000313" key="3">
    <source>
        <dbReference type="Proteomes" id="UP000663880"/>
    </source>
</evidence>
<reference evidence="2" key="1">
    <citation type="submission" date="2021-02" db="EMBL/GenBank/DDBJ databases">
        <authorList>
            <person name="Steward A R."/>
        </authorList>
    </citation>
    <scope>NUCLEOTIDE SEQUENCE</scope>
</reference>
<feature type="compositionally biased region" description="Basic and acidic residues" evidence="1">
    <location>
        <begin position="256"/>
        <end position="266"/>
    </location>
</feature>
<feature type="compositionally biased region" description="Low complexity" evidence="1">
    <location>
        <begin position="273"/>
        <end position="284"/>
    </location>
</feature>
<feature type="compositionally biased region" description="Low complexity" evidence="1">
    <location>
        <begin position="85"/>
        <end position="102"/>
    </location>
</feature>
<comment type="caution">
    <text evidence="2">The sequence shown here is derived from an EMBL/GenBank/DDBJ whole genome shotgun (WGS) entry which is preliminary data.</text>
</comment>
<evidence type="ECO:0000256" key="1">
    <source>
        <dbReference type="SAM" id="MobiDB-lite"/>
    </source>
</evidence>
<keyword evidence="3" id="KW-1185">Reference proteome</keyword>
<dbReference type="EMBL" id="CAJOBZ010000022">
    <property type="protein sequence ID" value="CAF4868582.1"/>
    <property type="molecule type" value="Genomic_DNA"/>
</dbReference>
<feature type="region of interest" description="Disordered" evidence="1">
    <location>
        <begin position="323"/>
        <end position="342"/>
    </location>
</feature>